<keyword evidence="4" id="KW-0309">Germination</keyword>
<feature type="transmembrane region" description="Helical" evidence="8">
    <location>
        <begin position="270"/>
        <end position="294"/>
    </location>
</feature>
<feature type="transmembrane region" description="Helical" evidence="8">
    <location>
        <begin position="15"/>
        <end position="33"/>
    </location>
</feature>
<comment type="similarity">
    <text evidence="2">Belongs to the amino acid-polyamine-organocation (APC) superfamily. Spore germination protein (SGP) (TC 2.A.3.9) family.</text>
</comment>
<evidence type="ECO:0000256" key="4">
    <source>
        <dbReference type="ARBA" id="ARBA00022544"/>
    </source>
</evidence>
<evidence type="ECO:0000313" key="10">
    <source>
        <dbReference type="Proteomes" id="UP000189933"/>
    </source>
</evidence>
<evidence type="ECO:0000256" key="1">
    <source>
        <dbReference type="ARBA" id="ARBA00004141"/>
    </source>
</evidence>
<feature type="transmembrane region" description="Helical" evidence="8">
    <location>
        <begin position="215"/>
        <end position="241"/>
    </location>
</feature>
<feature type="transmembrane region" description="Helical" evidence="8">
    <location>
        <begin position="121"/>
        <end position="138"/>
    </location>
</feature>
<reference evidence="10" key="1">
    <citation type="submission" date="2017-02" db="EMBL/GenBank/DDBJ databases">
        <authorList>
            <person name="Varghese N."/>
            <person name="Submissions S."/>
        </authorList>
    </citation>
    <scope>NUCLEOTIDE SEQUENCE [LARGE SCALE GENOMIC DNA]</scope>
    <source>
        <strain evidence="10">DSM 16521</strain>
    </source>
</reference>
<keyword evidence="7 8" id="KW-0472">Membrane</keyword>
<dbReference type="GO" id="GO:0016020">
    <property type="term" value="C:membrane"/>
    <property type="evidence" value="ECO:0007669"/>
    <property type="project" value="UniProtKB-SubCell"/>
</dbReference>
<dbReference type="PANTHER" id="PTHR34975">
    <property type="entry name" value="SPORE GERMINATION PROTEIN A2"/>
    <property type="match status" value="1"/>
</dbReference>
<keyword evidence="3" id="KW-0813">Transport</keyword>
<feature type="transmembrane region" description="Helical" evidence="8">
    <location>
        <begin position="306"/>
        <end position="322"/>
    </location>
</feature>
<dbReference type="Gene3D" id="1.20.1740.10">
    <property type="entry name" value="Amino acid/polyamine transporter I"/>
    <property type="match status" value="1"/>
</dbReference>
<evidence type="ECO:0000256" key="7">
    <source>
        <dbReference type="ARBA" id="ARBA00023136"/>
    </source>
</evidence>
<dbReference type="RefSeq" id="WP_078666287.1">
    <property type="nucleotide sequence ID" value="NZ_FUXM01000036.1"/>
</dbReference>
<dbReference type="GO" id="GO:0009847">
    <property type="term" value="P:spore germination"/>
    <property type="evidence" value="ECO:0007669"/>
    <property type="project" value="InterPro"/>
</dbReference>
<dbReference type="Pfam" id="PF03845">
    <property type="entry name" value="Spore_permease"/>
    <property type="match status" value="1"/>
</dbReference>
<dbReference type="InterPro" id="IPR004761">
    <property type="entry name" value="Spore_GerAB"/>
</dbReference>
<dbReference type="PANTHER" id="PTHR34975:SF2">
    <property type="entry name" value="SPORE GERMINATION PROTEIN A2"/>
    <property type="match status" value="1"/>
</dbReference>
<evidence type="ECO:0000256" key="3">
    <source>
        <dbReference type="ARBA" id="ARBA00022448"/>
    </source>
</evidence>
<keyword evidence="5 8" id="KW-0812">Transmembrane</keyword>
<evidence type="ECO:0000256" key="8">
    <source>
        <dbReference type="SAM" id="Phobius"/>
    </source>
</evidence>
<comment type="subcellular location">
    <subcellularLocation>
        <location evidence="1">Membrane</location>
        <topology evidence="1">Multi-pass membrane protein</topology>
    </subcellularLocation>
</comment>
<gene>
    <name evidence="9" type="ORF">SAMN02745885_02283</name>
</gene>
<evidence type="ECO:0000256" key="2">
    <source>
        <dbReference type="ARBA" id="ARBA00007998"/>
    </source>
</evidence>
<dbReference type="Proteomes" id="UP000189933">
    <property type="component" value="Unassembled WGS sequence"/>
</dbReference>
<evidence type="ECO:0000313" key="9">
    <source>
        <dbReference type="EMBL" id="SKA19719.1"/>
    </source>
</evidence>
<protein>
    <submittedName>
        <fullName evidence="9">Spore germination protein (Amino acid permease)</fullName>
    </submittedName>
</protein>
<feature type="transmembrane region" description="Helical" evidence="8">
    <location>
        <begin position="86"/>
        <end position="109"/>
    </location>
</feature>
<dbReference type="AlphaFoldDB" id="A0A1T4RUR8"/>
<name>A0A1T4RUR8_9FIRM</name>
<organism evidence="9 10">
    <name type="scientific">Carboxydocella sporoproducens DSM 16521</name>
    <dbReference type="NCBI Taxonomy" id="1121270"/>
    <lineage>
        <taxon>Bacteria</taxon>
        <taxon>Bacillati</taxon>
        <taxon>Bacillota</taxon>
        <taxon>Clostridia</taxon>
        <taxon>Eubacteriales</taxon>
        <taxon>Clostridiales Family XVI. Incertae Sedis</taxon>
        <taxon>Carboxydocella</taxon>
    </lineage>
</organism>
<feature type="transmembrane region" description="Helical" evidence="8">
    <location>
        <begin position="184"/>
        <end position="203"/>
    </location>
</feature>
<dbReference type="EMBL" id="FUXM01000036">
    <property type="protein sequence ID" value="SKA19719.1"/>
    <property type="molecule type" value="Genomic_DNA"/>
</dbReference>
<feature type="transmembrane region" description="Helical" evidence="8">
    <location>
        <begin position="45"/>
        <end position="65"/>
    </location>
</feature>
<keyword evidence="6 8" id="KW-1133">Transmembrane helix</keyword>
<dbReference type="NCBIfam" id="TIGR00912">
    <property type="entry name" value="2A0309"/>
    <property type="match status" value="1"/>
</dbReference>
<keyword evidence="10" id="KW-1185">Reference proteome</keyword>
<dbReference type="OrthoDB" id="1675410at2"/>
<proteinExistence type="inferred from homology"/>
<sequence length="367" mass="41421">MSKTAPAGKLTRQQLFFLISGIQIGVGILSLPAGLHKVARQDGWISAFIAGLMAALGLVFIHLVCRRFPGQALYDILDSVWGKYLGKFWTGLFIIYFWATGAVIFRIYLEILQIWMLPLTPRWVLIILLMLPVFYLVFNGLTVLGRFAEMLFLISAWIVILLYFPLREAHWYYLKPIGTAGLKAILLGSFKAALAMLGFEFYWLAYPYTSPRRRLLFWALAANGLVTILYMAVTVIAFAFYSPEEIESWRWPTLGLLKVIQFSFIERMEYVILALWVPVVLLTVIGMFYGAGLGTAHLLKRKDHRYLTLLLVLLAGVVDIFLPDADKLSKLGDYLGYAGLGLGILLPGLSWLLASLLPRGGMRNERN</sequence>
<evidence type="ECO:0000256" key="5">
    <source>
        <dbReference type="ARBA" id="ARBA00022692"/>
    </source>
</evidence>
<evidence type="ECO:0000256" key="6">
    <source>
        <dbReference type="ARBA" id="ARBA00022989"/>
    </source>
</evidence>
<feature type="transmembrane region" description="Helical" evidence="8">
    <location>
        <begin position="147"/>
        <end position="164"/>
    </location>
</feature>
<feature type="transmembrane region" description="Helical" evidence="8">
    <location>
        <begin position="334"/>
        <end position="357"/>
    </location>
</feature>
<accession>A0A1T4RUR8</accession>